<dbReference type="PANTHER" id="PTHR37984:SF5">
    <property type="entry name" value="PROTEIN NYNRIN-LIKE"/>
    <property type="match status" value="1"/>
</dbReference>
<feature type="domain" description="Reverse transcriptase" evidence="1">
    <location>
        <begin position="1"/>
        <end position="286"/>
    </location>
</feature>
<gene>
    <name evidence="3" type="ORF">ElyMa_000441300</name>
</gene>
<evidence type="ECO:0000313" key="3">
    <source>
        <dbReference type="EMBL" id="GFR74899.1"/>
    </source>
</evidence>
<sequence length="301" mass="34383">MQEVMTMMGIQRRLSTPYHAQSNGMVERFNGSLKRMLQKLCTDKPENWDKMLPAVLFAYREVPNATTGYPPFTLMYGRRVRRPADMTAEQCMGKQDTLTEATFVHKYARKLLQEITESCIFAAECAKKQLNQYKEAKSAHRRKLNKITVFDAEPIPTLGDLLERMKGAKYFTKCDLTKSYWQIPLAESSKAYTAFQTAQELMEFNYMPFGLSRAACAFQTAMLGTLGKLPFVVSYFDDVLIFNTSWEEHLQHIEQTLLALRSTGFTKKPYKTTVGRTTVNFLGHIVGKGELKPDESKTGKN</sequence>
<comment type="caution">
    <text evidence="3">The sequence shown here is derived from an EMBL/GenBank/DDBJ whole genome shotgun (WGS) entry which is preliminary data.</text>
</comment>
<dbReference type="SUPFAM" id="SSF56672">
    <property type="entry name" value="DNA/RNA polymerases"/>
    <property type="match status" value="1"/>
</dbReference>
<dbReference type="EMBL" id="BMAT01000870">
    <property type="protein sequence ID" value="GFR74899.1"/>
    <property type="molecule type" value="Genomic_DNA"/>
</dbReference>
<evidence type="ECO:0008006" key="5">
    <source>
        <dbReference type="Google" id="ProtNLM"/>
    </source>
</evidence>
<dbReference type="InterPro" id="IPR012337">
    <property type="entry name" value="RNaseH-like_sf"/>
</dbReference>
<dbReference type="Gene3D" id="3.30.420.10">
    <property type="entry name" value="Ribonuclease H-like superfamily/Ribonuclease H"/>
    <property type="match status" value="1"/>
</dbReference>
<evidence type="ECO:0000259" key="1">
    <source>
        <dbReference type="PROSITE" id="PS50878"/>
    </source>
</evidence>
<dbReference type="PROSITE" id="PS50878">
    <property type="entry name" value="RT_POL"/>
    <property type="match status" value="1"/>
</dbReference>
<dbReference type="Gene3D" id="3.30.70.270">
    <property type="match status" value="1"/>
</dbReference>
<dbReference type="SUPFAM" id="SSF53098">
    <property type="entry name" value="Ribonuclease H-like"/>
    <property type="match status" value="1"/>
</dbReference>
<evidence type="ECO:0000313" key="4">
    <source>
        <dbReference type="Proteomes" id="UP000762676"/>
    </source>
</evidence>
<name>A0AAV4FP77_9GAST</name>
<dbReference type="AlphaFoldDB" id="A0AAV4FP77"/>
<dbReference type="InterPro" id="IPR036397">
    <property type="entry name" value="RNaseH_sf"/>
</dbReference>
<dbReference type="CDD" id="cd01647">
    <property type="entry name" value="RT_LTR"/>
    <property type="match status" value="1"/>
</dbReference>
<protein>
    <recommendedName>
        <fullName evidence="5">Integrase catalytic domain-containing protein</fullName>
    </recommendedName>
</protein>
<dbReference type="PANTHER" id="PTHR37984">
    <property type="entry name" value="PROTEIN CBG26694"/>
    <property type="match status" value="1"/>
</dbReference>
<organism evidence="3 4">
    <name type="scientific">Elysia marginata</name>
    <dbReference type="NCBI Taxonomy" id="1093978"/>
    <lineage>
        <taxon>Eukaryota</taxon>
        <taxon>Metazoa</taxon>
        <taxon>Spiralia</taxon>
        <taxon>Lophotrochozoa</taxon>
        <taxon>Mollusca</taxon>
        <taxon>Gastropoda</taxon>
        <taxon>Heterobranchia</taxon>
        <taxon>Euthyneura</taxon>
        <taxon>Panpulmonata</taxon>
        <taxon>Sacoglossa</taxon>
        <taxon>Placobranchoidea</taxon>
        <taxon>Plakobranchidae</taxon>
        <taxon>Elysia</taxon>
    </lineage>
</organism>
<reference evidence="3 4" key="1">
    <citation type="journal article" date="2021" name="Elife">
        <title>Chloroplast acquisition without the gene transfer in kleptoplastic sea slugs, Plakobranchus ocellatus.</title>
        <authorList>
            <person name="Maeda T."/>
            <person name="Takahashi S."/>
            <person name="Yoshida T."/>
            <person name="Shimamura S."/>
            <person name="Takaki Y."/>
            <person name="Nagai Y."/>
            <person name="Toyoda A."/>
            <person name="Suzuki Y."/>
            <person name="Arimoto A."/>
            <person name="Ishii H."/>
            <person name="Satoh N."/>
            <person name="Nishiyama T."/>
            <person name="Hasebe M."/>
            <person name="Maruyama T."/>
            <person name="Minagawa J."/>
            <person name="Obokata J."/>
            <person name="Shigenobu S."/>
        </authorList>
    </citation>
    <scope>NUCLEOTIDE SEQUENCE [LARGE SCALE GENOMIC DNA]</scope>
</reference>
<accession>A0AAV4FP77</accession>
<dbReference type="InterPro" id="IPR050951">
    <property type="entry name" value="Retrovirus_Pol_polyprotein"/>
</dbReference>
<keyword evidence="4" id="KW-1185">Reference proteome</keyword>
<dbReference type="InterPro" id="IPR001584">
    <property type="entry name" value="Integrase_cat-core"/>
</dbReference>
<evidence type="ECO:0000259" key="2">
    <source>
        <dbReference type="PROSITE" id="PS50994"/>
    </source>
</evidence>
<dbReference type="InterPro" id="IPR043502">
    <property type="entry name" value="DNA/RNA_pol_sf"/>
</dbReference>
<dbReference type="GO" id="GO:0003676">
    <property type="term" value="F:nucleic acid binding"/>
    <property type="evidence" value="ECO:0007669"/>
    <property type="project" value="InterPro"/>
</dbReference>
<dbReference type="Gene3D" id="3.10.10.10">
    <property type="entry name" value="HIV Type 1 Reverse Transcriptase, subunit A, domain 1"/>
    <property type="match status" value="1"/>
</dbReference>
<dbReference type="InterPro" id="IPR000477">
    <property type="entry name" value="RT_dom"/>
</dbReference>
<dbReference type="InterPro" id="IPR043128">
    <property type="entry name" value="Rev_trsase/Diguanyl_cyclase"/>
</dbReference>
<dbReference type="Pfam" id="PF00078">
    <property type="entry name" value="RVT_1"/>
    <property type="match status" value="1"/>
</dbReference>
<proteinExistence type="predicted"/>
<dbReference type="PROSITE" id="PS50994">
    <property type="entry name" value="INTEGRASE"/>
    <property type="match status" value="1"/>
</dbReference>
<dbReference type="Proteomes" id="UP000762676">
    <property type="component" value="Unassembled WGS sequence"/>
</dbReference>
<feature type="domain" description="Integrase catalytic" evidence="2">
    <location>
        <begin position="1"/>
        <end position="79"/>
    </location>
</feature>
<dbReference type="GO" id="GO:0015074">
    <property type="term" value="P:DNA integration"/>
    <property type="evidence" value="ECO:0007669"/>
    <property type="project" value="InterPro"/>
</dbReference>